<dbReference type="Proteomes" id="UP000332933">
    <property type="component" value="Unassembled WGS sequence"/>
</dbReference>
<dbReference type="PANTHER" id="PTHR31145">
    <property type="entry name" value="INTEGRAL MEMBRANE PROTEIN (AFU_ORTHOLOGUE AFUA_7G01610)"/>
    <property type="match status" value="1"/>
</dbReference>
<feature type="transmembrane region" description="Helical" evidence="2">
    <location>
        <begin position="342"/>
        <end position="359"/>
    </location>
</feature>
<dbReference type="EMBL" id="VJMH01005283">
    <property type="protein sequence ID" value="KAF0697890.1"/>
    <property type="molecule type" value="Genomic_DNA"/>
</dbReference>
<feature type="transmembrane region" description="Helical" evidence="2">
    <location>
        <begin position="365"/>
        <end position="384"/>
    </location>
</feature>
<feature type="transmembrane region" description="Helical" evidence="2">
    <location>
        <begin position="417"/>
        <end position="438"/>
    </location>
</feature>
<feature type="transmembrane region" description="Helical" evidence="2">
    <location>
        <begin position="391"/>
        <end position="411"/>
    </location>
</feature>
<name>A0A485KUY8_9STRA</name>
<feature type="transmembrane region" description="Helical" evidence="2">
    <location>
        <begin position="224"/>
        <end position="249"/>
    </location>
</feature>
<protein>
    <submittedName>
        <fullName evidence="4">Aste57867_11473 protein</fullName>
    </submittedName>
</protein>
<reference evidence="4 5" key="1">
    <citation type="submission" date="2019-03" db="EMBL/GenBank/DDBJ databases">
        <authorList>
            <person name="Gaulin E."/>
            <person name="Dumas B."/>
        </authorList>
    </citation>
    <scope>NUCLEOTIDE SEQUENCE [LARGE SCALE GENOMIC DNA]</scope>
    <source>
        <strain evidence="4">CBS 568.67</strain>
    </source>
</reference>
<proteinExistence type="predicted"/>
<evidence type="ECO:0000313" key="3">
    <source>
        <dbReference type="EMBL" id="KAF0697890.1"/>
    </source>
</evidence>
<evidence type="ECO:0000256" key="1">
    <source>
        <dbReference type="SAM" id="MobiDB-lite"/>
    </source>
</evidence>
<dbReference type="PANTHER" id="PTHR31145:SF6">
    <property type="entry name" value="INTEGRAL MEMBRANE PROTEIN (AFU_ORTHOLOGUE AFUA_7G01610)"/>
    <property type="match status" value="1"/>
</dbReference>
<feature type="transmembrane region" description="Helical" evidence="2">
    <location>
        <begin position="101"/>
        <end position="123"/>
    </location>
</feature>
<keyword evidence="2" id="KW-1133">Transmembrane helix</keyword>
<evidence type="ECO:0000313" key="5">
    <source>
        <dbReference type="Proteomes" id="UP000332933"/>
    </source>
</evidence>
<dbReference type="GO" id="GO:0016020">
    <property type="term" value="C:membrane"/>
    <property type="evidence" value="ECO:0007669"/>
    <property type="project" value="TreeGrafter"/>
</dbReference>
<organism evidence="4 5">
    <name type="scientific">Aphanomyces stellatus</name>
    <dbReference type="NCBI Taxonomy" id="120398"/>
    <lineage>
        <taxon>Eukaryota</taxon>
        <taxon>Sar</taxon>
        <taxon>Stramenopiles</taxon>
        <taxon>Oomycota</taxon>
        <taxon>Saprolegniomycetes</taxon>
        <taxon>Saprolegniales</taxon>
        <taxon>Verrucalvaceae</taxon>
        <taxon>Aphanomyces</taxon>
    </lineage>
</organism>
<evidence type="ECO:0000313" key="4">
    <source>
        <dbReference type="EMBL" id="VFT88334.1"/>
    </source>
</evidence>
<dbReference type="InterPro" id="IPR040241">
    <property type="entry name" value="TRP_Flc/Pkd2-like"/>
</dbReference>
<feature type="transmembrane region" description="Helical" evidence="2">
    <location>
        <begin position="261"/>
        <end position="289"/>
    </location>
</feature>
<dbReference type="GO" id="GO:0055085">
    <property type="term" value="P:transmembrane transport"/>
    <property type="evidence" value="ECO:0007669"/>
    <property type="project" value="TreeGrafter"/>
</dbReference>
<gene>
    <name evidence="4" type="primary">Aste57867_11473</name>
    <name evidence="3" type="ORF">As57867_011430</name>
    <name evidence="4" type="ORF">ASTE57867_11473</name>
</gene>
<dbReference type="EMBL" id="CAADRA010005304">
    <property type="protein sequence ID" value="VFT88334.1"/>
    <property type="molecule type" value="Genomic_DNA"/>
</dbReference>
<keyword evidence="5" id="KW-1185">Reference proteome</keyword>
<keyword evidence="2" id="KW-0472">Membrane</keyword>
<feature type="transmembrane region" description="Helical" evidence="2">
    <location>
        <begin position="309"/>
        <end position="330"/>
    </location>
</feature>
<sequence>MRALMMRVVATCAFVASMPALLITTTTIPYASTPPLLTPTSSLLPHTTAASFHHSVPSPPPSSAAAKRTPVTTTHSNATPIRPSTPPRPATDTESSPAMRLAMTGILTITLVLMALLQLVALIGGTTSSSFSSNVWELLLYLSFLQHLSLLSLVRSAGHLPLFFITTVDTLSWIQGFWHGRHALRPSSTEAVTSCRAIYANTEGFAAFSSRVHVDEANWFATILWTWVESVGGCLLLATAAFASYVYVWKHHHATTSHPSALLALCLGRAFASFALVFFLASLLPLSVVSLHEIRQYVNCWHHESTDDQSGLACVVLLLLFVCLVWPVHALVRQTPFDRPQVDTPTAIFCIVLAAPYHYHRRLAFLFPLSIHFISAIVVGSALPMTGPHQCLALASLHTLALVAVVVLRPFVCKVHFAFVLASETFLASFFGLAMLLLRSESHSSTMQMQVAFGILCGLAVVVTMMALRQVARVFVVCICPLPRPINKDTTTHHAPFLQSQQN</sequence>
<evidence type="ECO:0000256" key="2">
    <source>
        <dbReference type="SAM" id="Phobius"/>
    </source>
</evidence>
<accession>A0A485KUY8</accession>
<keyword evidence="2" id="KW-0812">Transmembrane</keyword>
<reference evidence="3" key="2">
    <citation type="submission" date="2019-06" db="EMBL/GenBank/DDBJ databases">
        <title>Genomics analysis of Aphanomyces spp. identifies a new class of oomycete effector associated with host adaptation.</title>
        <authorList>
            <person name="Gaulin E."/>
        </authorList>
    </citation>
    <scope>NUCLEOTIDE SEQUENCE</scope>
    <source>
        <strain evidence="3">CBS 578.67</strain>
    </source>
</reference>
<feature type="compositionally biased region" description="Polar residues" evidence="1">
    <location>
        <begin position="70"/>
        <end position="79"/>
    </location>
</feature>
<dbReference type="AlphaFoldDB" id="A0A485KUY8"/>
<feature type="transmembrane region" description="Helical" evidence="2">
    <location>
        <begin position="450"/>
        <end position="468"/>
    </location>
</feature>
<feature type="region of interest" description="Disordered" evidence="1">
    <location>
        <begin position="50"/>
        <end position="96"/>
    </location>
</feature>